<reference evidence="11" key="1">
    <citation type="submission" date="2010-08" db="EMBL/GenBank/DDBJ databases">
        <authorList>
            <person name="Muzny D."/>
            <person name="Qin X."/>
            <person name="Buhay C."/>
            <person name="Dugan-Rocha S."/>
            <person name="Ding Y."/>
            <person name="Chen G."/>
            <person name="Hawes A."/>
            <person name="Holder M."/>
            <person name="Jhangiani S."/>
            <person name="Johnson A."/>
            <person name="Khan Z."/>
            <person name="Li Z."/>
            <person name="Liu W."/>
            <person name="Liu X."/>
            <person name="Perez L."/>
            <person name="Shen H."/>
            <person name="Wang Q."/>
            <person name="Watt J."/>
            <person name="Xi L."/>
            <person name="Xin Y."/>
            <person name="Zhou J."/>
            <person name="Deng J."/>
            <person name="Jiang H."/>
            <person name="Liu Y."/>
            <person name="Qu J."/>
            <person name="Song X.-Z."/>
            <person name="Zhang L."/>
            <person name="Villasana D."/>
            <person name="Johnson A."/>
            <person name="Liu J."/>
            <person name="Liyanage D."/>
            <person name="Lorensuhewa L."/>
            <person name="Robinson T."/>
            <person name="Song A."/>
            <person name="Song B.-B."/>
            <person name="Dinh H."/>
            <person name="Thornton R."/>
            <person name="Coyle M."/>
            <person name="Francisco L."/>
            <person name="Jackson L."/>
            <person name="Javaid M."/>
            <person name="Korchina V."/>
            <person name="Kovar C."/>
            <person name="Mata R."/>
            <person name="Mathew T."/>
            <person name="Ngo R."/>
            <person name="Nguyen L."/>
            <person name="Nguyen N."/>
            <person name="Okwuonu G."/>
            <person name="Ongeri F."/>
            <person name="Pham C."/>
            <person name="Simmons D."/>
            <person name="Wilczek-Boney K."/>
            <person name="Hale W."/>
            <person name="Jakkamsetti A."/>
            <person name="Pham P."/>
            <person name="Ruth R."/>
            <person name="San Lucas F."/>
            <person name="Warren J."/>
            <person name="Zhang J."/>
            <person name="Zhao Z."/>
            <person name="Zhou C."/>
            <person name="Zhu D."/>
            <person name="Lee S."/>
            <person name="Bess C."/>
            <person name="Blankenburg K."/>
            <person name="Forbes L."/>
            <person name="Fu Q."/>
            <person name="Gubbala S."/>
            <person name="Hirani K."/>
            <person name="Jayaseelan J.C."/>
            <person name="Lara F."/>
            <person name="Munidasa M."/>
            <person name="Palculict T."/>
            <person name="Patil S."/>
            <person name="Pu L.-L."/>
            <person name="Saada N."/>
            <person name="Tang L."/>
            <person name="Weissenberger G."/>
            <person name="Zhu Y."/>
            <person name="Hemphill L."/>
            <person name="Shang Y."/>
            <person name="Youmans B."/>
            <person name="Ayvaz T."/>
            <person name="Ross M."/>
            <person name="Santibanez J."/>
            <person name="Aqrawi P."/>
            <person name="Gross S."/>
            <person name="Joshi V."/>
            <person name="Fowler G."/>
            <person name="Nazareth L."/>
            <person name="Reid J."/>
            <person name="Worley K."/>
            <person name="Petrosino J."/>
            <person name="Highlander S."/>
            <person name="Gibbs R."/>
        </authorList>
    </citation>
    <scope>NUCLEOTIDE SEQUENCE [LARGE SCALE GENOMIC DNA]</scope>
    <source>
        <strain evidence="11">DSM 15272</strain>
    </source>
</reference>
<feature type="domain" description="Pyridoxamine 5'-phosphate oxidase N-terminal" evidence="9">
    <location>
        <begin position="35"/>
        <end position="160"/>
    </location>
</feature>
<dbReference type="SUPFAM" id="SSF50475">
    <property type="entry name" value="FMN-binding split barrel"/>
    <property type="match status" value="1"/>
</dbReference>
<comment type="caution">
    <text evidence="11">The sequence shown here is derived from an EMBL/GenBank/DDBJ whole genome shotgun (WGS) entry which is preliminary data.</text>
</comment>
<feature type="binding site" evidence="5 7">
    <location>
        <begin position="142"/>
        <end position="143"/>
    </location>
    <ligand>
        <name>FMN</name>
        <dbReference type="ChEBI" id="CHEBI:58210"/>
    </ligand>
</feature>
<dbReference type="Gene3D" id="2.30.110.10">
    <property type="entry name" value="Electron Transport, Fmn-binding Protein, Chain A"/>
    <property type="match status" value="1"/>
</dbReference>
<comment type="subunit">
    <text evidence="5">Homodimer.</text>
</comment>
<keyword evidence="5" id="KW-0664">Pyridoxine biosynthesis</keyword>
<evidence type="ECO:0000259" key="10">
    <source>
        <dbReference type="Pfam" id="PF10590"/>
    </source>
</evidence>
<dbReference type="STRING" id="585531.HMPREF0063_11757"/>
<gene>
    <name evidence="5 11" type="primary">pdxH</name>
    <name evidence="11" type="ORF">HMPREF0063_11757</name>
</gene>
<dbReference type="PROSITE" id="PS01064">
    <property type="entry name" value="PYRIDOX_OXIDASE"/>
    <property type="match status" value="1"/>
</dbReference>
<evidence type="ECO:0000259" key="9">
    <source>
        <dbReference type="Pfam" id="PF01243"/>
    </source>
</evidence>
<keyword evidence="4 5" id="KW-0560">Oxidoreductase</keyword>
<comment type="function">
    <text evidence="5">Catalyzes the oxidation of either pyridoxine 5'-phosphate (PNP) or pyridoxamine 5'-phosphate (PMP) into pyridoxal 5'-phosphate (PLP).</text>
</comment>
<dbReference type="GO" id="GO:0010181">
    <property type="term" value="F:FMN binding"/>
    <property type="evidence" value="ECO:0007669"/>
    <property type="project" value="UniProtKB-UniRule"/>
</dbReference>
<evidence type="ECO:0000256" key="8">
    <source>
        <dbReference type="SAM" id="MobiDB-lite"/>
    </source>
</evidence>
<dbReference type="PANTHER" id="PTHR10851">
    <property type="entry name" value="PYRIDOXINE-5-PHOSPHATE OXIDASE"/>
    <property type="match status" value="1"/>
</dbReference>
<dbReference type="InterPro" id="IPR012349">
    <property type="entry name" value="Split_barrel_FMN-bd"/>
</dbReference>
<keyword evidence="2 5" id="KW-0285">Flavoprotein</keyword>
<feature type="binding site" evidence="5 6">
    <location>
        <position position="125"/>
    </location>
    <ligand>
        <name>substrate</name>
    </ligand>
</feature>
<dbReference type="PIRSF" id="PIRSF000190">
    <property type="entry name" value="Pyd_amn-ph_oxd"/>
    <property type="match status" value="1"/>
</dbReference>
<feature type="binding site" evidence="5 7">
    <location>
        <position position="107"/>
    </location>
    <ligand>
        <name>FMN</name>
        <dbReference type="ChEBI" id="CHEBI:58210"/>
    </ligand>
</feature>
<dbReference type="NCBIfam" id="TIGR00558">
    <property type="entry name" value="pdxH"/>
    <property type="match status" value="1"/>
</dbReference>
<organism evidence="11 12">
    <name type="scientific">Aeromicrobium marinum DSM 15272</name>
    <dbReference type="NCBI Taxonomy" id="585531"/>
    <lineage>
        <taxon>Bacteria</taxon>
        <taxon>Bacillati</taxon>
        <taxon>Actinomycetota</taxon>
        <taxon>Actinomycetes</taxon>
        <taxon>Propionibacteriales</taxon>
        <taxon>Nocardioidaceae</taxon>
        <taxon>Aeromicrobium</taxon>
    </lineage>
</organism>
<comment type="pathway">
    <text evidence="5">Cofactor metabolism; pyridoxal 5'-phosphate salvage; pyridoxal 5'-phosphate from pyridoxamine 5'-phosphate: step 1/1.</text>
</comment>
<dbReference type="InterPro" id="IPR019740">
    <property type="entry name" value="Pyridox_Oxase_CS"/>
</dbReference>
<evidence type="ECO:0000313" key="11">
    <source>
        <dbReference type="EMBL" id="EFQ82548.1"/>
    </source>
</evidence>
<comment type="pathway">
    <text evidence="5">Cofactor metabolism; pyridoxal 5'-phosphate salvage; pyridoxal 5'-phosphate from pyridoxine 5'-phosphate: step 1/1.</text>
</comment>
<feature type="binding site" evidence="5 7">
    <location>
        <position position="187"/>
    </location>
    <ligand>
        <name>FMN</name>
        <dbReference type="ChEBI" id="CHEBI:58210"/>
    </ligand>
</feature>
<feature type="binding site" evidence="5 7">
    <location>
        <begin position="78"/>
        <end position="79"/>
    </location>
    <ligand>
        <name>FMN</name>
        <dbReference type="ChEBI" id="CHEBI:58210"/>
    </ligand>
</feature>
<comment type="cofactor">
    <cofactor evidence="5 7">
        <name>FMN</name>
        <dbReference type="ChEBI" id="CHEBI:58210"/>
    </cofactor>
    <text evidence="5 7">Binds 1 FMN per subunit.</text>
</comment>
<keyword evidence="12" id="KW-1185">Reference proteome</keyword>
<dbReference type="EC" id="1.4.3.5" evidence="5"/>
<keyword evidence="3 5" id="KW-0288">FMN</keyword>
<dbReference type="HOGENOM" id="CLU_032263_2_2_11"/>
<dbReference type="GO" id="GO:0004733">
    <property type="term" value="F:pyridoxamine phosphate oxidase activity"/>
    <property type="evidence" value="ECO:0007669"/>
    <property type="project" value="UniProtKB-UniRule"/>
</dbReference>
<dbReference type="eggNOG" id="COG0259">
    <property type="taxonomic scope" value="Bacteria"/>
</dbReference>
<dbReference type="NCBIfam" id="NF004231">
    <property type="entry name" value="PRK05679.1"/>
    <property type="match status" value="1"/>
</dbReference>
<dbReference type="InterPro" id="IPR019576">
    <property type="entry name" value="Pyridoxamine_oxidase_dimer_C"/>
</dbReference>
<evidence type="ECO:0000256" key="4">
    <source>
        <dbReference type="ARBA" id="ARBA00023002"/>
    </source>
</evidence>
<protein>
    <recommendedName>
        <fullName evidence="5">Pyridoxine/pyridoxamine 5'-phosphate oxidase</fullName>
        <ecNumber evidence="5">1.4.3.5</ecNumber>
    </recommendedName>
    <alternativeName>
        <fullName evidence="5">PNP/PMP oxidase</fullName>
        <shortName evidence="5">PNPOx</shortName>
    </alternativeName>
    <alternativeName>
        <fullName evidence="5">Pyridoxal 5'-phosphate synthase</fullName>
    </alternativeName>
</protein>
<dbReference type="GO" id="GO:0008615">
    <property type="term" value="P:pyridoxine biosynthetic process"/>
    <property type="evidence" value="ECO:0007669"/>
    <property type="project" value="UniProtKB-UniRule"/>
</dbReference>
<dbReference type="Pfam" id="PF10590">
    <property type="entry name" value="PNP_phzG_C"/>
    <property type="match status" value="1"/>
</dbReference>
<feature type="binding site" evidence="5 6">
    <location>
        <begin position="193"/>
        <end position="195"/>
    </location>
    <ligand>
        <name>substrate</name>
    </ligand>
</feature>
<dbReference type="InterPro" id="IPR000659">
    <property type="entry name" value="Pyridox_Oxase"/>
</dbReference>
<comment type="similarity">
    <text evidence="1 5">Belongs to the pyridoxamine 5'-phosphate oxidase family.</text>
</comment>
<evidence type="ECO:0000256" key="6">
    <source>
        <dbReference type="PIRSR" id="PIRSR000190-1"/>
    </source>
</evidence>
<feature type="binding site" evidence="5 7">
    <location>
        <position position="84"/>
    </location>
    <ligand>
        <name>FMN</name>
        <dbReference type="ChEBI" id="CHEBI:58210"/>
    </ligand>
</feature>
<feature type="binding site" evidence="5 7">
    <location>
        <position position="197"/>
    </location>
    <ligand>
        <name>FMN</name>
        <dbReference type="ChEBI" id="CHEBI:58210"/>
    </ligand>
</feature>
<proteinExistence type="inferred from homology"/>
<feature type="domain" description="Pyridoxine 5'-phosphate oxidase dimerisation C-terminal" evidence="10">
    <location>
        <begin position="174"/>
        <end position="214"/>
    </location>
</feature>
<dbReference type="UniPathway" id="UPA01068">
    <property type="reaction ID" value="UER00304"/>
</dbReference>
<dbReference type="PANTHER" id="PTHR10851:SF0">
    <property type="entry name" value="PYRIDOXINE-5'-PHOSPHATE OXIDASE"/>
    <property type="match status" value="1"/>
</dbReference>
<feature type="binding site" evidence="5 7">
    <location>
        <position position="85"/>
    </location>
    <ligand>
        <name>FMN</name>
        <dbReference type="ChEBI" id="CHEBI:58210"/>
    </ligand>
</feature>
<dbReference type="InterPro" id="IPR011576">
    <property type="entry name" value="Pyridox_Oxase_N"/>
</dbReference>
<evidence type="ECO:0000256" key="2">
    <source>
        <dbReference type="ARBA" id="ARBA00022630"/>
    </source>
</evidence>
<name>E2SDH1_9ACTN</name>
<evidence type="ECO:0000313" key="12">
    <source>
        <dbReference type="Proteomes" id="UP000003111"/>
    </source>
</evidence>
<dbReference type="HAMAP" id="MF_01629">
    <property type="entry name" value="PdxH"/>
    <property type="match status" value="1"/>
</dbReference>
<comment type="catalytic activity">
    <reaction evidence="5">
        <text>pyridoxamine 5'-phosphate + O2 + H2O = pyridoxal 5'-phosphate + H2O2 + NH4(+)</text>
        <dbReference type="Rhea" id="RHEA:15817"/>
        <dbReference type="ChEBI" id="CHEBI:15377"/>
        <dbReference type="ChEBI" id="CHEBI:15379"/>
        <dbReference type="ChEBI" id="CHEBI:16240"/>
        <dbReference type="ChEBI" id="CHEBI:28938"/>
        <dbReference type="ChEBI" id="CHEBI:58451"/>
        <dbReference type="ChEBI" id="CHEBI:597326"/>
        <dbReference type="EC" id="1.4.3.5"/>
    </reaction>
</comment>
<feature type="binding site" evidence="5 6">
    <location>
        <position position="133"/>
    </location>
    <ligand>
        <name>substrate</name>
    </ligand>
</feature>
<feature type="region of interest" description="Disordered" evidence="8">
    <location>
        <begin position="1"/>
        <end position="22"/>
    </location>
</feature>
<accession>E2SDH1</accession>
<evidence type="ECO:0000256" key="3">
    <source>
        <dbReference type="ARBA" id="ARBA00022643"/>
    </source>
</evidence>
<evidence type="ECO:0000256" key="5">
    <source>
        <dbReference type="HAMAP-Rule" id="MF_01629"/>
    </source>
</evidence>
<feature type="binding site" evidence="5 7">
    <location>
        <begin position="63"/>
        <end position="68"/>
    </location>
    <ligand>
        <name>FMN</name>
        <dbReference type="ChEBI" id="CHEBI:58210"/>
    </ligand>
</feature>
<feature type="binding site" evidence="6">
    <location>
        <begin position="10"/>
        <end position="13"/>
    </location>
    <ligand>
        <name>substrate</name>
    </ligand>
</feature>
<dbReference type="Pfam" id="PF01243">
    <property type="entry name" value="PNPOx_N"/>
    <property type="match status" value="1"/>
</dbReference>
<evidence type="ECO:0000256" key="7">
    <source>
        <dbReference type="PIRSR" id="PIRSR000190-2"/>
    </source>
</evidence>
<dbReference type="EMBL" id="ACLF03000006">
    <property type="protein sequence ID" value="EFQ82548.1"/>
    <property type="molecule type" value="Genomic_DNA"/>
</dbReference>
<feature type="binding site" evidence="5 6">
    <location>
        <position position="68"/>
    </location>
    <ligand>
        <name>substrate</name>
    </ligand>
</feature>
<comment type="catalytic activity">
    <reaction evidence="5">
        <text>pyridoxine 5'-phosphate + O2 = pyridoxal 5'-phosphate + H2O2</text>
        <dbReference type="Rhea" id="RHEA:15149"/>
        <dbReference type="ChEBI" id="CHEBI:15379"/>
        <dbReference type="ChEBI" id="CHEBI:16240"/>
        <dbReference type="ChEBI" id="CHEBI:58589"/>
        <dbReference type="ChEBI" id="CHEBI:597326"/>
        <dbReference type="EC" id="1.4.3.5"/>
    </reaction>
</comment>
<feature type="binding site" evidence="5 6">
    <location>
        <position position="129"/>
    </location>
    <ligand>
        <name>substrate</name>
    </ligand>
</feature>
<dbReference type="RefSeq" id="WP_007076849.1">
    <property type="nucleotide sequence ID" value="NZ_CM001024.1"/>
</dbReference>
<dbReference type="AlphaFoldDB" id="E2SDH1"/>
<sequence>METPDLAGMRTDYPRDGLTEDEAGDDPIALFRRWIDDAAAADLPEPNAMALATATTDGRPSVRTVLLKGLDERGPVFYTHYDSRKGHEIDTNPRVAATMLWHPMHRQVRIEGRAHRVDPAESDAYFAGRPRASQLGACASEQSRAIEDRAALEERLAWVATAAGDDPVRRPDNWGGFRITVDSVEFWHGRSGRLHDRLLYVRTDEGWSRTRLQP</sequence>
<evidence type="ECO:0000256" key="1">
    <source>
        <dbReference type="ARBA" id="ARBA00007301"/>
    </source>
</evidence>
<dbReference type="Proteomes" id="UP000003111">
    <property type="component" value="Unassembled WGS sequence"/>
</dbReference>
<dbReference type="OrthoDB" id="9780392at2"/>